<evidence type="ECO:0000256" key="1">
    <source>
        <dbReference type="SAM" id="MobiDB-lite"/>
    </source>
</evidence>
<name>A0ABS8AIK4_9BACT</name>
<dbReference type="EMBL" id="JAJADQ010000015">
    <property type="protein sequence ID" value="MCB2380273.1"/>
    <property type="molecule type" value="Genomic_DNA"/>
</dbReference>
<proteinExistence type="predicted"/>
<dbReference type="RefSeq" id="WP_226190018.1">
    <property type="nucleotide sequence ID" value="NZ_JAJADQ010000015.1"/>
</dbReference>
<evidence type="ECO:0000313" key="3">
    <source>
        <dbReference type="EMBL" id="MCB2380273.1"/>
    </source>
</evidence>
<feature type="domain" description="BsuBI/PstI restriction endonuclease HTH" evidence="2">
    <location>
        <begin position="7"/>
        <end position="142"/>
    </location>
</feature>
<dbReference type="InterPro" id="IPR041454">
    <property type="entry name" value="BsuBI/PstI_N"/>
</dbReference>
<feature type="region of interest" description="Disordered" evidence="1">
    <location>
        <begin position="146"/>
        <end position="169"/>
    </location>
</feature>
<dbReference type="Gene3D" id="1.10.10.1820">
    <property type="entry name" value="BsuBI/PstI restriction endonuclease-like"/>
    <property type="match status" value="1"/>
</dbReference>
<evidence type="ECO:0000313" key="4">
    <source>
        <dbReference type="Proteomes" id="UP001165297"/>
    </source>
</evidence>
<organism evidence="3 4">
    <name type="scientific">Hymenobacter nitidus</name>
    <dbReference type="NCBI Taxonomy" id="2880929"/>
    <lineage>
        <taxon>Bacteria</taxon>
        <taxon>Pseudomonadati</taxon>
        <taxon>Bacteroidota</taxon>
        <taxon>Cytophagia</taxon>
        <taxon>Cytophagales</taxon>
        <taxon>Hymenobacteraceae</taxon>
        <taxon>Hymenobacter</taxon>
    </lineage>
</organism>
<protein>
    <recommendedName>
        <fullName evidence="2">BsuBI/PstI restriction endonuclease HTH domain-containing protein</fullName>
    </recommendedName>
</protein>
<sequence>MEIYHPRVTEAQRILEALELPTPLRSRLAGLTLLALAGIGPDTPWASARDERKGMARGIRDFMRTVYGWREAANESVFQLMRGQVLLPLVATGLVLRNPDNPALACTSPRLHFALAPALVPLLRAYGTPGWEEALAAFQQTKSTGRELHPAAAGPDEVLGVRPLTGSQK</sequence>
<accession>A0ABS8AIK4</accession>
<dbReference type="Proteomes" id="UP001165297">
    <property type="component" value="Unassembled WGS sequence"/>
</dbReference>
<gene>
    <name evidence="3" type="ORF">LGH70_21965</name>
</gene>
<dbReference type="InterPro" id="IPR041962">
    <property type="entry name" value="BsuBI/PstI_N_sf"/>
</dbReference>
<comment type="caution">
    <text evidence="3">The sequence shown here is derived from an EMBL/GenBank/DDBJ whole genome shotgun (WGS) entry which is preliminary data.</text>
</comment>
<evidence type="ECO:0000259" key="2">
    <source>
        <dbReference type="Pfam" id="PF17728"/>
    </source>
</evidence>
<reference evidence="3" key="1">
    <citation type="submission" date="2021-10" db="EMBL/GenBank/DDBJ databases">
        <authorList>
            <person name="Dean J.D."/>
            <person name="Kim M.K."/>
            <person name="Newey C.N."/>
            <person name="Stoker T.S."/>
            <person name="Thompson D.W."/>
            <person name="Grose J.H."/>
        </authorList>
    </citation>
    <scope>NUCLEOTIDE SEQUENCE</scope>
    <source>
        <strain evidence="3">BT635</strain>
    </source>
</reference>
<keyword evidence="4" id="KW-1185">Reference proteome</keyword>
<dbReference type="Pfam" id="PF17728">
    <property type="entry name" value="BsuBI_PstI_RE_N"/>
    <property type="match status" value="1"/>
</dbReference>